<accession>A0A6A5KH71</accession>
<keyword evidence="1" id="KW-0472">Membrane</keyword>
<protein>
    <submittedName>
        <fullName evidence="2">Uncharacterized protein</fullName>
    </submittedName>
</protein>
<keyword evidence="1" id="KW-0812">Transmembrane</keyword>
<evidence type="ECO:0000313" key="2">
    <source>
        <dbReference type="EMBL" id="KAF1833824.1"/>
    </source>
</evidence>
<dbReference type="Proteomes" id="UP000800040">
    <property type="component" value="Unassembled WGS sequence"/>
</dbReference>
<dbReference type="AlphaFoldDB" id="A0A6A5KH71"/>
<feature type="transmembrane region" description="Helical" evidence="1">
    <location>
        <begin position="12"/>
        <end position="33"/>
    </location>
</feature>
<gene>
    <name evidence="2" type="ORF">BDW02DRAFT_569688</name>
</gene>
<dbReference type="EMBL" id="ML975312">
    <property type="protein sequence ID" value="KAF1833824.1"/>
    <property type="molecule type" value="Genomic_DNA"/>
</dbReference>
<evidence type="ECO:0000313" key="3">
    <source>
        <dbReference type="Proteomes" id="UP000800040"/>
    </source>
</evidence>
<proteinExistence type="predicted"/>
<keyword evidence="1" id="KW-1133">Transmembrane helix</keyword>
<reference evidence="2" key="1">
    <citation type="submission" date="2020-01" db="EMBL/GenBank/DDBJ databases">
        <authorList>
            <consortium name="DOE Joint Genome Institute"/>
            <person name="Haridas S."/>
            <person name="Albert R."/>
            <person name="Binder M."/>
            <person name="Bloem J."/>
            <person name="Labutti K."/>
            <person name="Salamov A."/>
            <person name="Andreopoulos B."/>
            <person name="Baker S.E."/>
            <person name="Barry K."/>
            <person name="Bills G."/>
            <person name="Bluhm B.H."/>
            <person name="Cannon C."/>
            <person name="Castanera R."/>
            <person name="Culley D.E."/>
            <person name="Daum C."/>
            <person name="Ezra D."/>
            <person name="Gonzalez J.B."/>
            <person name="Henrissat B."/>
            <person name="Kuo A."/>
            <person name="Liang C."/>
            <person name="Lipzen A."/>
            <person name="Lutzoni F."/>
            <person name="Magnuson J."/>
            <person name="Mondo S."/>
            <person name="Nolan M."/>
            <person name="Ohm R."/>
            <person name="Pangilinan J."/>
            <person name="Park H.-J."/>
            <person name="Ramirez L."/>
            <person name="Alfaro M."/>
            <person name="Sun H."/>
            <person name="Tritt A."/>
            <person name="Yoshinaga Y."/>
            <person name="Zwiers L.-H."/>
            <person name="Turgeon B.G."/>
            <person name="Goodwin S.B."/>
            <person name="Spatafora J.W."/>
            <person name="Crous P.W."/>
            <person name="Grigoriev I.V."/>
        </authorList>
    </citation>
    <scope>NUCLEOTIDE SEQUENCE</scope>
    <source>
        <strain evidence="2">P77</strain>
    </source>
</reference>
<keyword evidence="3" id="KW-1185">Reference proteome</keyword>
<name>A0A6A5KH71_9PLEO</name>
<sequence length="64" mass="7577">MKVWDRFSCCCLLYIPTDILSAFSGVGVWKLFYWKKSRFASTRVRMEYPVRVNVSTLSKYSLKN</sequence>
<organism evidence="2 3">
    <name type="scientific">Decorospora gaudefroyi</name>
    <dbReference type="NCBI Taxonomy" id="184978"/>
    <lineage>
        <taxon>Eukaryota</taxon>
        <taxon>Fungi</taxon>
        <taxon>Dikarya</taxon>
        <taxon>Ascomycota</taxon>
        <taxon>Pezizomycotina</taxon>
        <taxon>Dothideomycetes</taxon>
        <taxon>Pleosporomycetidae</taxon>
        <taxon>Pleosporales</taxon>
        <taxon>Pleosporineae</taxon>
        <taxon>Pleosporaceae</taxon>
        <taxon>Decorospora</taxon>
    </lineage>
</organism>
<evidence type="ECO:0000256" key="1">
    <source>
        <dbReference type="SAM" id="Phobius"/>
    </source>
</evidence>